<gene>
    <name evidence="4" type="ORF">EH32_12085</name>
</gene>
<dbReference type="Proteomes" id="UP000027866">
    <property type="component" value="Unassembled WGS sequence"/>
</dbReference>
<dbReference type="PRINTS" id="PR01438">
    <property type="entry name" value="UNVRSLSTRESS"/>
</dbReference>
<dbReference type="PATRIC" id="fig|39960.10.peg.2418"/>
<comment type="caution">
    <text evidence="4">The sequence shown here is derived from an EMBL/GenBank/DDBJ whole genome shotgun (WGS) entry which is preliminary data.</text>
</comment>
<dbReference type="Gene3D" id="3.40.50.620">
    <property type="entry name" value="HUPs"/>
    <property type="match status" value="2"/>
</dbReference>
<dbReference type="InterPro" id="IPR014729">
    <property type="entry name" value="Rossmann-like_a/b/a_fold"/>
</dbReference>
<evidence type="ECO:0000259" key="3">
    <source>
        <dbReference type="Pfam" id="PF00582"/>
    </source>
</evidence>
<feature type="region of interest" description="Disordered" evidence="2">
    <location>
        <begin position="317"/>
        <end position="346"/>
    </location>
</feature>
<dbReference type="KEGG" id="elq:Ga0102493_11166"/>
<dbReference type="InterPro" id="IPR006015">
    <property type="entry name" value="Universal_stress_UspA"/>
</dbReference>
<organism evidence="4 5">
    <name type="scientific">Erythrobacter litoralis</name>
    <dbReference type="NCBI Taxonomy" id="39960"/>
    <lineage>
        <taxon>Bacteria</taxon>
        <taxon>Pseudomonadati</taxon>
        <taxon>Pseudomonadota</taxon>
        <taxon>Alphaproteobacteria</taxon>
        <taxon>Sphingomonadales</taxon>
        <taxon>Erythrobacteraceae</taxon>
        <taxon>Erythrobacter/Porphyrobacter group</taxon>
        <taxon>Erythrobacter</taxon>
    </lineage>
</organism>
<keyword evidence="5" id="KW-1185">Reference proteome</keyword>
<comment type="similarity">
    <text evidence="1">Belongs to the universal stress protein A family.</text>
</comment>
<evidence type="ECO:0000313" key="4">
    <source>
        <dbReference type="EMBL" id="KEO93447.1"/>
    </source>
</evidence>
<dbReference type="AlphaFoldDB" id="A0A074N683"/>
<evidence type="ECO:0000256" key="2">
    <source>
        <dbReference type="SAM" id="MobiDB-lite"/>
    </source>
</evidence>
<dbReference type="InterPro" id="IPR006016">
    <property type="entry name" value="UspA"/>
</dbReference>
<dbReference type="RefSeq" id="WP_034903559.1">
    <property type="nucleotide sequence ID" value="NZ_CP017057.1"/>
</dbReference>
<dbReference type="PANTHER" id="PTHR46268">
    <property type="entry name" value="STRESS RESPONSE PROTEIN NHAX"/>
    <property type="match status" value="1"/>
</dbReference>
<reference evidence="4 5" key="1">
    <citation type="submission" date="2014-04" db="EMBL/GenBank/DDBJ databases">
        <title>A comprehensive comparison of genomes of Erythrobacter spp. Strains.</title>
        <authorList>
            <person name="Zheng Q."/>
        </authorList>
    </citation>
    <scope>NUCLEOTIDE SEQUENCE [LARGE SCALE GENOMIC DNA]</scope>
    <source>
        <strain evidence="4 5">DSM 8509</strain>
    </source>
</reference>
<dbReference type="PANTHER" id="PTHR46268:SF6">
    <property type="entry name" value="UNIVERSAL STRESS PROTEIN UP12"/>
    <property type="match status" value="1"/>
</dbReference>
<protein>
    <recommendedName>
        <fullName evidence="3">UspA domain-containing protein</fullName>
    </recommendedName>
</protein>
<evidence type="ECO:0000256" key="1">
    <source>
        <dbReference type="ARBA" id="ARBA00008791"/>
    </source>
</evidence>
<sequence length="346" mass="36594">MPTLSLFPSLRSELDPSRPDAAAIIACLDLSPHSQRVARLAAFLARETDRPLILFHAVSDEQPAGGLPDPLEWHLRRSRARRFLEEMAASIENFPGEIGIGIKEGQWQAGLAELCAMSGPATAVIGKSSVGDHVHLSASLLESGAGSLLVVPASARAERPARLRIMVPLDGSRFADAALARARAIAAATSAELLLAHVIPAAGIEEFGPPALGDLELQRRVDRRNERAACEFLEDALHRLEAEGIAARSRCLKGDPRAGLDRLMAEEQPGLVILSARGHGVKTCENMALGSTAAYLLDHASVPIMVVPIMMVPGRTATSPGPARQAGRAHGTVSGRGPLNRRPAAA</sequence>
<dbReference type="EMBL" id="JMIX01000006">
    <property type="protein sequence ID" value="KEO93447.1"/>
    <property type="molecule type" value="Genomic_DNA"/>
</dbReference>
<evidence type="ECO:0000313" key="5">
    <source>
        <dbReference type="Proteomes" id="UP000027866"/>
    </source>
</evidence>
<dbReference type="OrthoDB" id="5564966at2"/>
<dbReference type="CDD" id="cd00293">
    <property type="entry name" value="USP-like"/>
    <property type="match status" value="1"/>
</dbReference>
<feature type="domain" description="UspA" evidence="3">
    <location>
        <begin position="164"/>
        <end position="308"/>
    </location>
</feature>
<proteinExistence type="inferred from homology"/>
<dbReference type="SUPFAM" id="SSF52402">
    <property type="entry name" value="Adenine nucleotide alpha hydrolases-like"/>
    <property type="match status" value="2"/>
</dbReference>
<name>A0A074N683_9SPHN</name>
<dbReference type="Pfam" id="PF00582">
    <property type="entry name" value="Usp"/>
    <property type="match status" value="1"/>
</dbReference>
<accession>A0A074N683</accession>